<dbReference type="AlphaFoldDB" id="A0A102N2S2"/>
<accession>A0A102N2S2</accession>
<dbReference type="RefSeq" id="WP_059613190.1">
    <property type="nucleotide sequence ID" value="NZ_CP013371.1"/>
</dbReference>
<sequence>MKCDSAIASLIENFPTSASLKEADTGRYIVNNLHNSLQFGIKNPKDLLGLTIQDIRFNQPDWGTQYAKSIERLDLSAREKKSHVIGRHQFLDACGEAQVEEMVKFPVLGTRKNILGIVTYRHDITRTLPPINVYLLNRKFYNTATSIERTLAYFKVHQYFITPLTDAQVRVFLLRSERLSTKEISRVLRISDRTVECHCAALRNKVIDGNLPYVLSLMKESVSCDQDLTQF</sequence>
<dbReference type="Gene3D" id="1.10.10.10">
    <property type="entry name" value="Winged helix-like DNA-binding domain superfamily/Winged helix DNA-binding domain"/>
    <property type="match status" value="1"/>
</dbReference>
<dbReference type="GO" id="GO:0003677">
    <property type="term" value="F:DNA binding"/>
    <property type="evidence" value="ECO:0007669"/>
    <property type="project" value="InterPro"/>
</dbReference>
<protein>
    <submittedName>
        <fullName evidence="2">LuxR family transcriptional regulator</fullName>
    </submittedName>
</protein>
<dbReference type="InterPro" id="IPR036388">
    <property type="entry name" value="WH-like_DNA-bd_sf"/>
</dbReference>
<evidence type="ECO:0000313" key="2">
    <source>
        <dbReference type="EMBL" id="KUZ89632.1"/>
    </source>
</evidence>
<dbReference type="EMBL" id="LOTN01000034">
    <property type="protein sequence ID" value="KUZ89632.1"/>
    <property type="molecule type" value="Genomic_DNA"/>
</dbReference>
<evidence type="ECO:0000259" key="1">
    <source>
        <dbReference type="Pfam" id="PF00196"/>
    </source>
</evidence>
<organism evidence="2 3">
    <name type="scientific">Burkholderia ubonensis</name>
    <dbReference type="NCBI Taxonomy" id="101571"/>
    <lineage>
        <taxon>Bacteria</taxon>
        <taxon>Pseudomonadati</taxon>
        <taxon>Pseudomonadota</taxon>
        <taxon>Betaproteobacteria</taxon>
        <taxon>Burkholderiales</taxon>
        <taxon>Burkholderiaceae</taxon>
        <taxon>Burkholderia</taxon>
        <taxon>Burkholderia cepacia complex</taxon>
    </lineage>
</organism>
<dbReference type="GO" id="GO:0006355">
    <property type="term" value="P:regulation of DNA-templated transcription"/>
    <property type="evidence" value="ECO:0007669"/>
    <property type="project" value="InterPro"/>
</dbReference>
<reference evidence="2 3" key="1">
    <citation type="submission" date="2015-11" db="EMBL/GenBank/DDBJ databases">
        <title>Expanding the genomic diversity of Burkholderia species for the development of highly accurate diagnostics.</title>
        <authorList>
            <person name="Sahl J."/>
            <person name="Keim P."/>
            <person name="Wagner D."/>
        </authorList>
    </citation>
    <scope>NUCLEOTIDE SEQUENCE [LARGE SCALE GENOMIC DNA]</scope>
    <source>
        <strain evidence="2 3">RF32-BP4</strain>
    </source>
</reference>
<dbReference type="InterPro" id="IPR016032">
    <property type="entry name" value="Sig_transdc_resp-reg_C-effctor"/>
</dbReference>
<comment type="caution">
    <text evidence="2">The sequence shown here is derived from an EMBL/GenBank/DDBJ whole genome shotgun (WGS) entry which is preliminary data.</text>
</comment>
<gene>
    <name evidence="2" type="ORF">WI38_15845</name>
</gene>
<proteinExistence type="predicted"/>
<dbReference type="SUPFAM" id="SSF46894">
    <property type="entry name" value="C-terminal effector domain of the bipartite response regulators"/>
    <property type="match status" value="1"/>
</dbReference>
<evidence type="ECO:0000313" key="3">
    <source>
        <dbReference type="Proteomes" id="UP000065521"/>
    </source>
</evidence>
<name>A0A102N2S2_9BURK</name>
<dbReference type="Proteomes" id="UP000065521">
    <property type="component" value="Unassembled WGS sequence"/>
</dbReference>
<feature type="domain" description="HTH luxR-type" evidence="1">
    <location>
        <begin position="163"/>
        <end position="205"/>
    </location>
</feature>
<dbReference type="InterPro" id="IPR000792">
    <property type="entry name" value="Tscrpt_reg_LuxR_C"/>
</dbReference>
<dbReference type="Pfam" id="PF00196">
    <property type="entry name" value="GerE"/>
    <property type="match status" value="1"/>
</dbReference>